<evidence type="ECO:0000256" key="4">
    <source>
        <dbReference type="ARBA" id="ARBA00022475"/>
    </source>
</evidence>
<evidence type="ECO:0000256" key="2">
    <source>
        <dbReference type="ARBA" id="ARBA00005182"/>
    </source>
</evidence>
<keyword evidence="5 9" id="KW-0812">Transmembrane</keyword>
<feature type="transmembrane region" description="Helical" evidence="10">
    <location>
        <begin position="398"/>
        <end position="416"/>
    </location>
</feature>
<dbReference type="RefSeq" id="WP_385877034.1">
    <property type="nucleotide sequence ID" value="NZ_JBHLXE010000084.1"/>
</dbReference>
<keyword evidence="7 10" id="KW-1133">Transmembrane helix</keyword>
<comment type="caution">
    <text evidence="11">The sequence shown here is derived from an EMBL/GenBank/DDBJ whole genome shotgun (WGS) entry which is preliminary data.</text>
</comment>
<dbReference type="InterPro" id="IPR004299">
    <property type="entry name" value="MBOAT_fam"/>
</dbReference>
<evidence type="ECO:0000256" key="3">
    <source>
        <dbReference type="ARBA" id="ARBA00010323"/>
    </source>
</evidence>
<proteinExistence type="inferred from homology"/>
<feature type="transmembrane region" description="Helical" evidence="10">
    <location>
        <begin position="7"/>
        <end position="23"/>
    </location>
</feature>
<dbReference type="Pfam" id="PF03062">
    <property type="entry name" value="MBOAT"/>
    <property type="match status" value="1"/>
</dbReference>
<gene>
    <name evidence="11" type="ORF">ACFFIT_07460</name>
</gene>
<evidence type="ECO:0000256" key="10">
    <source>
        <dbReference type="SAM" id="Phobius"/>
    </source>
</evidence>
<dbReference type="PIRSF" id="PIRSF016636">
    <property type="entry name" value="AlgI_DltB"/>
    <property type="match status" value="1"/>
</dbReference>
<reference evidence="11 12" key="1">
    <citation type="submission" date="2024-09" db="EMBL/GenBank/DDBJ databases">
        <authorList>
            <person name="Sun Q."/>
            <person name="Mori K."/>
        </authorList>
    </citation>
    <scope>NUCLEOTIDE SEQUENCE [LARGE SCALE GENOMIC DNA]</scope>
    <source>
        <strain evidence="11 12">CCM 8545</strain>
    </source>
</reference>
<feature type="transmembrane region" description="Helical" evidence="10">
    <location>
        <begin position="249"/>
        <end position="267"/>
    </location>
</feature>
<feature type="transmembrane region" description="Helical" evidence="10">
    <location>
        <begin position="476"/>
        <end position="502"/>
    </location>
</feature>
<evidence type="ECO:0000256" key="9">
    <source>
        <dbReference type="PIRNR" id="PIRNR016636"/>
    </source>
</evidence>
<feature type="transmembrane region" description="Helical" evidence="10">
    <location>
        <begin position="226"/>
        <end position="242"/>
    </location>
</feature>
<feature type="transmembrane region" description="Helical" evidence="10">
    <location>
        <begin position="74"/>
        <end position="93"/>
    </location>
</feature>
<name>A0ABV6CF94_9GAMM</name>
<feature type="transmembrane region" description="Helical" evidence="10">
    <location>
        <begin position="196"/>
        <end position="214"/>
    </location>
</feature>
<keyword evidence="8 9" id="KW-0472">Membrane</keyword>
<keyword evidence="6 9" id="KW-0016">Alginate biosynthesis</keyword>
<organism evidence="11 12">
    <name type="scientific">Thorsellia kenyensis</name>
    <dbReference type="NCBI Taxonomy" id="1549888"/>
    <lineage>
        <taxon>Bacteria</taxon>
        <taxon>Pseudomonadati</taxon>
        <taxon>Pseudomonadota</taxon>
        <taxon>Gammaproteobacteria</taxon>
        <taxon>Enterobacterales</taxon>
        <taxon>Thorselliaceae</taxon>
        <taxon>Thorsellia</taxon>
    </lineage>
</organism>
<dbReference type="InterPro" id="IPR051085">
    <property type="entry name" value="MB_O-acyltransferase"/>
</dbReference>
<dbReference type="EC" id="2.3.1.-" evidence="9"/>
<keyword evidence="4 9" id="KW-1003">Cell membrane</keyword>
<comment type="pathway">
    <text evidence="2 9">Glycan biosynthesis; alginate biosynthesis.</text>
</comment>
<evidence type="ECO:0000256" key="6">
    <source>
        <dbReference type="ARBA" id="ARBA00022841"/>
    </source>
</evidence>
<evidence type="ECO:0000256" key="1">
    <source>
        <dbReference type="ARBA" id="ARBA00004651"/>
    </source>
</evidence>
<protein>
    <recommendedName>
        <fullName evidence="9">Probable alginate O-acetylase</fullName>
        <ecNumber evidence="9">2.3.1.-</ecNumber>
    </recommendedName>
</protein>
<keyword evidence="9" id="KW-0012">Acyltransferase</keyword>
<accession>A0ABV6CF94</accession>
<feature type="transmembrane region" description="Helical" evidence="10">
    <location>
        <begin position="436"/>
        <end position="455"/>
    </location>
</feature>
<dbReference type="PIRSF" id="PIRSF500217">
    <property type="entry name" value="AlgI"/>
    <property type="match status" value="1"/>
</dbReference>
<feature type="transmembrane region" description="Helical" evidence="10">
    <location>
        <begin position="113"/>
        <end position="136"/>
    </location>
</feature>
<feature type="transmembrane region" description="Helical" evidence="10">
    <location>
        <begin position="35"/>
        <end position="62"/>
    </location>
</feature>
<sequence>MSFLSLEFILVFTFFLIIYWLLANKPKIQNGLILLGSYAFISSFSLYATLVLFAYSTLIYILSLLSHKIRKKHFPVYLLLLLICIMFFLFKYYDAIREFVLFIGQFFGFNLGLPLINLALPIGLSFYLFHSVSLIVEQQKNTRLKYTFFQTLTYLSFFPSLVAGPINRVNDTKHQPGLMSQLLSSEYRKMIEPKRAFIYILMATFKLWVLSSYLDEWFVNDLFSTPANSSTLTVLIGLYAYAFQIYFNFSGYSELVLGLGMLLGFRLPLNFKNPYIAENLKQFWDRWHISLSLFIRDFIYIPLGGSRSGFLITQLNVLIAMTISGIWHGAGLTFLFWGILHGVGQIITNCYSRLIQYRIEKKANIAKALATFEISKELPVNSSSIKENFFAVFVTKNFYRLLTFHFICVTWIFFRANSFSDAIAIVEHLFIWDQSALADFNFLTICIIIATILFYPSIVKMINAWIEKLVFLNWKYFVLILILLMQFVIYIAPSGVPGFIYASF</sequence>
<keyword evidence="9" id="KW-0997">Cell inner membrane</keyword>
<keyword evidence="12" id="KW-1185">Reference proteome</keyword>
<keyword evidence="9" id="KW-0808">Transferase</keyword>
<comment type="similarity">
    <text evidence="3 9">Belongs to the membrane-bound acyltransferase family.</text>
</comment>
<dbReference type="Proteomes" id="UP001589758">
    <property type="component" value="Unassembled WGS sequence"/>
</dbReference>
<dbReference type="InterPro" id="IPR028362">
    <property type="entry name" value="AlgI"/>
</dbReference>
<dbReference type="PANTHER" id="PTHR13285">
    <property type="entry name" value="ACYLTRANSFERASE"/>
    <property type="match status" value="1"/>
</dbReference>
<evidence type="ECO:0000256" key="8">
    <source>
        <dbReference type="ARBA" id="ARBA00023136"/>
    </source>
</evidence>
<comment type="subcellular location">
    <subcellularLocation>
        <location evidence="9">Cell inner membrane</location>
    </subcellularLocation>
    <subcellularLocation>
        <location evidence="1">Cell membrane</location>
        <topology evidence="1">Multi-pass membrane protein</topology>
    </subcellularLocation>
</comment>
<evidence type="ECO:0000256" key="5">
    <source>
        <dbReference type="ARBA" id="ARBA00022692"/>
    </source>
</evidence>
<dbReference type="PANTHER" id="PTHR13285:SF18">
    <property type="entry name" value="PROTEIN-CYSTEINE N-PALMITOYLTRANSFERASE RASP"/>
    <property type="match status" value="1"/>
</dbReference>
<dbReference type="InterPro" id="IPR024194">
    <property type="entry name" value="Ac/AlaTfrase_AlgI/DltB"/>
</dbReference>
<evidence type="ECO:0000313" key="11">
    <source>
        <dbReference type="EMBL" id="MFC0179923.1"/>
    </source>
</evidence>
<evidence type="ECO:0000256" key="7">
    <source>
        <dbReference type="ARBA" id="ARBA00022989"/>
    </source>
</evidence>
<evidence type="ECO:0000313" key="12">
    <source>
        <dbReference type="Proteomes" id="UP001589758"/>
    </source>
</evidence>
<dbReference type="EMBL" id="JBHLXE010000084">
    <property type="protein sequence ID" value="MFC0179923.1"/>
    <property type="molecule type" value="Genomic_DNA"/>
</dbReference>